<reference evidence="2 3" key="1">
    <citation type="journal article" date="2016" name="Genome Biol. Evol.">
        <title>Divergent and convergent evolution of fungal pathogenicity.</title>
        <authorList>
            <person name="Shang Y."/>
            <person name="Xiao G."/>
            <person name="Zheng P."/>
            <person name="Cen K."/>
            <person name="Zhan S."/>
            <person name="Wang C."/>
        </authorList>
    </citation>
    <scope>NUCLEOTIDE SEQUENCE [LARGE SCALE GENOMIC DNA]</scope>
    <source>
        <strain evidence="2 3">RCEF 4871</strain>
    </source>
</reference>
<protein>
    <submittedName>
        <fullName evidence="2">Uncharacterized protein</fullName>
    </submittedName>
</protein>
<gene>
    <name evidence="2" type="ORF">NOR_07282</name>
</gene>
<comment type="caution">
    <text evidence="2">The sequence shown here is derived from an EMBL/GenBank/DDBJ whole genome shotgun (WGS) entry which is preliminary data.</text>
</comment>
<keyword evidence="3" id="KW-1185">Reference proteome</keyword>
<proteinExistence type="predicted"/>
<dbReference type="AlphaFoldDB" id="A0A166YKL0"/>
<dbReference type="EMBL" id="AZHC01000032">
    <property type="protein sequence ID" value="OAA37006.1"/>
    <property type="molecule type" value="Genomic_DNA"/>
</dbReference>
<feature type="region of interest" description="Disordered" evidence="1">
    <location>
        <begin position="1"/>
        <end position="83"/>
    </location>
</feature>
<feature type="compositionally biased region" description="Low complexity" evidence="1">
    <location>
        <begin position="12"/>
        <end position="62"/>
    </location>
</feature>
<evidence type="ECO:0000256" key="1">
    <source>
        <dbReference type="SAM" id="MobiDB-lite"/>
    </source>
</evidence>
<dbReference type="Proteomes" id="UP000243498">
    <property type="component" value="Unassembled WGS sequence"/>
</dbReference>
<evidence type="ECO:0000313" key="2">
    <source>
        <dbReference type="EMBL" id="OAA37006.1"/>
    </source>
</evidence>
<evidence type="ECO:0000313" key="3">
    <source>
        <dbReference type="Proteomes" id="UP000243498"/>
    </source>
</evidence>
<accession>A0A166YKL0</accession>
<sequence length="117" mass="11893">MPRNIEDLFNDLPAAGAAGSPGPSAAGSLGPSEPDSPGPSAASSPEPSTAGSPKPSAASSPEPSEPDSPEPSDADLEDLHERATAASLECPLVRQLLAVAKAKVPEKRLYAWQASYF</sequence>
<feature type="compositionally biased region" description="Acidic residues" evidence="1">
    <location>
        <begin position="64"/>
        <end position="76"/>
    </location>
</feature>
<organism evidence="2 3">
    <name type="scientific">Metarhizium rileyi (strain RCEF 4871)</name>
    <name type="common">Nomuraea rileyi</name>
    <dbReference type="NCBI Taxonomy" id="1649241"/>
    <lineage>
        <taxon>Eukaryota</taxon>
        <taxon>Fungi</taxon>
        <taxon>Dikarya</taxon>
        <taxon>Ascomycota</taxon>
        <taxon>Pezizomycotina</taxon>
        <taxon>Sordariomycetes</taxon>
        <taxon>Hypocreomycetidae</taxon>
        <taxon>Hypocreales</taxon>
        <taxon>Clavicipitaceae</taxon>
        <taxon>Metarhizium</taxon>
    </lineage>
</organism>
<name>A0A166YKL0_METRR</name>